<feature type="domain" description="ABC transmembrane type-1" evidence="10">
    <location>
        <begin position="21"/>
        <end position="209"/>
    </location>
</feature>
<reference evidence="11 12" key="1">
    <citation type="submission" date="2020-02" db="EMBL/GenBank/DDBJ databases">
        <title>Broccoli isolated Pseudomonas sp.</title>
        <authorList>
            <person name="Fujikawa T."/>
            <person name="Sawada H."/>
        </authorList>
    </citation>
    <scope>NUCLEOTIDE SEQUENCE [LARGE SCALE GENOMIC DNA]</scope>
    <source>
        <strain evidence="11 12">MAFF212427</strain>
    </source>
</reference>
<dbReference type="Pfam" id="PF00528">
    <property type="entry name" value="BPD_transp_1"/>
    <property type="match status" value="1"/>
</dbReference>
<dbReference type="PANTHER" id="PTHR30614:SF35">
    <property type="entry name" value="ABC TRANSPORTER PERMEASE PROTEIN"/>
    <property type="match status" value="1"/>
</dbReference>
<keyword evidence="3 9" id="KW-0813">Transport</keyword>
<dbReference type="NCBIfam" id="TIGR01726">
    <property type="entry name" value="HEQRo_perm_3TM"/>
    <property type="match status" value="1"/>
</dbReference>
<dbReference type="CDD" id="cd06261">
    <property type="entry name" value="TM_PBP2"/>
    <property type="match status" value="1"/>
</dbReference>
<dbReference type="GO" id="GO:0043190">
    <property type="term" value="C:ATP-binding cassette (ABC) transporter complex"/>
    <property type="evidence" value="ECO:0007669"/>
    <property type="project" value="InterPro"/>
</dbReference>
<evidence type="ECO:0000256" key="8">
    <source>
        <dbReference type="ARBA" id="ARBA00023136"/>
    </source>
</evidence>
<evidence type="ECO:0000256" key="3">
    <source>
        <dbReference type="ARBA" id="ARBA00022448"/>
    </source>
</evidence>
<comment type="subcellular location">
    <subcellularLocation>
        <location evidence="1">Cell inner membrane</location>
        <topology evidence="1">Multi-pass membrane protein</topology>
    </subcellularLocation>
    <subcellularLocation>
        <location evidence="9">Cell membrane</location>
        <topology evidence="9">Multi-pass membrane protein</topology>
    </subcellularLocation>
</comment>
<keyword evidence="5 9" id="KW-0812">Transmembrane</keyword>
<feature type="transmembrane region" description="Helical" evidence="9">
    <location>
        <begin position="66"/>
        <end position="84"/>
    </location>
</feature>
<dbReference type="EMBL" id="JAAHBU010000280">
    <property type="protein sequence ID" value="NER65477.1"/>
    <property type="molecule type" value="Genomic_DNA"/>
</dbReference>
<feature type="transmembrane region" description="Helical" evidence="9">
    <location>
        <begin position="190"/>
        <end position="212"/>
    </location>
</feature>
<evidence type="ECO:0000256" key="9">
    <source>
        <dbReference type="RuleBase" id="RU363032"/>
    </source>
</evidence>
<evidence type="ECO:0000256" key="2">
    <source>
        <dbReference type="ARBA" id="ARBA00010072"/>
    </source>
</evidence>
<gene>
    <name evidence="11" type="ORF">G3436_18425</name>
</gene>
<dbReference type="GO" id="GO:0006865">
    <property type="term" value="P:amino acid transport"/>
    <property type="evidence" value="ECO:0007669"/>
    <property type="project" value="UniProtKB-KW"/>
</dbReference>
<evidence type="ECO:0000256" key="1">
    <source>
        <dbReference type="ARBA" id="ARBA00004429"/>
    </source>
</evidence>
<dbReference type="SUPFAM" id="SSF161098">
    <property type="entry name" value="MetI-like"/>
    <property type="match status" value="1"/>
</dbReference>
<dbReference type="InterPro" id="IPR035906">
    <property type="entry name" value="MetI-like_sf"/>
</dbReference>
<name>A0A6B3P0P0_9PSED</name>
<proteinExistence type="inferred from homology"/>
<evidence type="ECO:0000256" key="7">
    <source>
        <dbReference type="ARBA" id="ARBA00022989"/>
    </source>
</evidence>
<organism evidence="11 12">
    <name type="scientific">Pseudomonas brassicae</name>
    <dbReference type="NCBI Taxonomy" id="2708063"/>
    <lineage>
        <taxon>Bacteria</taxon>
        <taxon>Pseudomonadati</taxon>
        <taxon>Pseudomonadota</taxon>
        <taxon>Gammaproteobacteria</taxon>
        <taxon>Pseudomonadales</taxon>
        <taxon>Pseudomonadaceae</taxon>
        <taxon>Pseudomonas</taxon>
    </lineage>
</organism>
<keyword evidence="6" id="KW-0029">Amino-acid transport</keyword>
<sequence>MAYQFDFAPVLQQGDLLLKGALFTLELTVIGSVLGVALGLVGAVVRAWNLKPFNWLFGVYVELIRNTPFIVQLFFIFFGLPALGVRMSEWQAAALAMVINLGAYSTEIIRAGIQAIPRGQLEAAAALAMSRFETFRHVVIRPALAKVWPALSSQIVIVMLGSAVCSQIATEELSFAANFIQSRNFRAFETYLLTTLVYLAMAILVRQLLNALGRRFVLGRR</sequence>
<evidence type="ECO:0000313" key="12">
    <source>
        <dbReference type="Proteomes" id="UP000482634"/>
    </source>
</evidence>
<dbReference type="AlphaFoldDB" id="A0A6B3P0P0"/>
<comment type="caution">
    <text evidence="11">The sequence shown here is derived from an EMBL/GenBank/DDBJ whole genome shotgun (WGS) entry which is preliminary data.</text>
</comment>
<feature type="transmembrane region" description="Helical" evidence="9">
    <location>
        <begin position="20"/>
        <end position="45"/>
    </location>
</feature>
<keyword evidence="8 9" id="KW-0472">Membrane</keyword>
<keyword evidence="7 9" id="KW-1133">Transmembrane helix</keyword>
<keyword evidence="12" id="KW-1185">Reference proteome</keyword>
<dbReference type="RefSeq" id="WP_163947789.1">
    <property type="nucleotide sequence ID" value="NZ_JAAHBU010000280.1"/>
</dbReference>
<dbReference type="InterPro" id="IPR000515">
    <property type="entry name" value="MetI-like"/>
</dbReference>
<comment type="similarity">
    <text evidence="2">Belongs to the binding-protein-dependent transport system permease family. HisMQ subfamily.</text>
</comment>
<evidence type="ECO:0000256" key="5">
    <source>
        <dbReference type="ARBA" id="ARBA00022692"/>
    </source>
</evidence>
<dbReference type="GO" id="GO:0022857">
    <property type="term" value="F:transmembrane transporter activity"/>
    <property type="evidence" value="ECO:0007669"/>
    <property type="project" value="InterPro"/>
</dbReference>
<keyword evidence="4" id="KW-1003">Cell membrane</keyword>
<dbReference type="InterPro" id="IPR043429">
    <property type="entry name" value="ArtM/GltK/GlnP/TcyL/YhdX-like"/>
</dbReference>
<dbReference type="PROSITE" id="PS50928">
    <property type="entry name" value="ABC_TM1"/>
    <property type="match status" value="1"/>
</dbReference>
<dbReference type="Gene3D" id="1.10.3720.10">
    <property type="entry name" value="MetI-like"/>
    <property type="match status" value="1"/>
</dbReference>
<accession>A0A6B3P0P0</accession>
<protein>
    <submittedName>
        <fullName evidence="11">Amino acid ABC transporter permease</fullName>
    </submittedName>
</protein>
<dbReference type="InterPro" id="IPR010065">
    <property type="entry name" value="AA_ABC_transptr_permease_3TM"/>
</dbReference>
<dbReference type="PANTHER" id="PTHR30614">
    <property type="entry name" value="MEMBRANE COMPONENT OF AMINO ACID ABC TRANSPORTER"/>
    <property type="match status" value="1"/>
</dbReference>
<evidence type="ECO:0000256" key="6">
    <source>
        <dbReference type="ARBA" id="ARBA00022970"/>
    </source>
</evidence>
<evidence type="ECO:0000313" key="11">
    <source>
        <dbReference type="EMBL" id="NER65477.1"/>
    </source>
</evidence>
<dbReference type="Proteomes" id="UP000482634">
    <property type="component" value="Unassembled WGS sequence"/>
</dbReference>
<evidence type="ECO:0000259" key="10">
    <source>
        <dbReference type="PROSITE" id="PS50928"/>
    </source>
</evidence>
<evidence type="ECO:0000256" key="4">
    <source>
        <dbReference type="ARBA" id="ARBA00022475"/>
    </source>
</evidence>